<dbReference type="PANTHER" id="PTHR30204">
    <property type="entry name" value="REDOX-CYCLING DRUG-SENSING TRANSCRIPTIONAL ACTIVATOR SOXR"/>
    <property type="match status" value="1"/>
</dbReference>
<dbReference type="PANTHER" id="PTHR30204:SF69">
    <property type="entry name" value="MERR-FAMILY TRANSCRIPTIONAL REGULATOR"/>
    <property type="match status" value="1"/>
</dbReference>
<feature type="domain" description="HTH merR-type" evidence="5">
    <location>
        <begin position="1"/>
        <end position="71"/>
    </location>
</feature>
<protein>
    <recommendedName>
        <fullName evidence="5">HTH merR-type domain-containing protein</fullName>
    </recommendedName>
</protein>
<evidence type="ECO:0000256" key="3">
    <source>
        <dbReference type="ARBA" id="ARBA00023125"/>
    </source>
</evidence>
<evidence type="ECO:0000313" key="7">
    <source>
        <dbReference type="Proteomes" id="UP000050929"/>
    </source>
</evidence>
<reference evidence="6 7" key="1">
    <citation type="journal article" date="2015" name="Genome Announc.">
        <title>Expanding the biotechnology potential of lactobacilli through comparative genomics of 213 strains and associated genera.</title>
        <authorList>
            <person name="Sun Z."/>
            <person name="Harris H.M."/>
            <person name="McCann A."/>
            <person name="Guo C."/>
            <person name="Argimon S."/>
            <person name="Zhang W."/>
            <person name="Yang X."/>
            <person name="Jeffery I.B."/>
            <person name="Cooney J.C."/>
            <person name="Kagawa T.F."/>
            <person name="Liu W."/>
            <person name="Song Y."/>
            <person name="Salvetti E."/>
            <person name="Wrobel A."/>
            <person name="Rasinkangas P."/>
            <person name="Parkhill J."/>
            <person name="Rea M.C."/>
            <person name="O'Sullivan O."/>
            <person name="Ritari J."/>
            <person name="Douillard F.P."/>
            <person name="Paul Ross R."/>
            <person name="Yang R."/>
            <person name="Briner A.E."/>
            <person name="Felis G.E."/>
            <person name="de Vos W.M."/>
            <person name="Barrangou R."/>
            <person name="Klaenhammer T.R."/>
            <person name="Caufield P.W."/>
            <person name="Cui Y."/>
            <person name="Zhang H."/>
            <person name="O'Toole P.W."/>
        </authorList>
    </citation>
    <scope>NUCLEOTIDE SEQUENCE [LARGE SCALE GENOMIC DNA]</scope>
    <source>
        <strain evidence="6 7">DSM 20183</strain>
    </source>
</reference>
<dbReference type="STRING" id="1423811.FC72_GL000716"/>
<evidence type="ECO:0000256" key="4">
    <source>
        <dbReference type="ARBA" id="ARBA00023163"/>
    </source>
</evidence>
<dbReference type="Pfam" id="PF13411">
    <property type="entry name" value="MerR_1"/>
    <property type="match status" value="1"/>
</dbReference>
<evidence type="ECO:0000313" key="6">
    <source>
        <dbReference type="EMBL" id="KRK64047.1"/>
    </source>
</evidence>
<organism evidence="6 7">
    <name type="scientific">Companilactobacillus tucceti DSM 20183</name>
    <dbReference type="NCBI Taxonomy" id="1423811"/>
    <lineage>
        <taxon>Bacteria</taxon>
        <taxon>Bacillati</taxon>
        <taxon>Bacillota</taxon>
        <taxon>Bacilli</taxon>
        <taxon>Lactobacillales</taxon>
        <taxon>Lactobacillaceae</taxon>
        <taxon>Companilactobacillus</taxon>
    </lineage>
</organism>
<accession>A0A0R1IYY7</accession>
<dbReference type="GO" id="GO:0003677">
    <property type="term" value="F:DNA binding"/>
    <property type="evidence" value="ECO:0007669"/>
    <property type="project" value="UniProtKB-KW"/>
</dbReference>
<keyword evidence="1" id="KW-0678">Repressor</keyword>
<dbReference type="InterPro" id="IPR009061">
    <property type="entry name" value="DNA-bd_dom_put_sf"/>
</dbReference>
<sequence length="128" mass="14994">MGYTIGDVAKITGMSSYTLRYYDKKGLLPFIDRDPSGRRHFKEHDFEFLQTINCLKNTGMSLKEIKQFIELCQKGDCTLNERLAFFNKHRKDVEKQLQEVQGYLDMVDHKIYYYTRACEAGTEDGIEC</sequence>
<proteinExistence type="predicted"/>
<evidence type="ECO:0000256" key="1">
    <source>
        <dbReference type="ARBA" id="ARBA00022491"/>
    </source>
</evidence>
<keyword evidence="4" id="KW-0804">Transcription</keyword>
<dbReference type="SMART" id="SM00422">
    <property type="entry name" value="HTH_MERR"/>
    <property type="match status" value="1"/>
</dbReference>
<dbReference type="OrthoDB" id="9811174at2"/>
<dbReference type="SUPFAM" id="SSF46955">
    <property type="entry name" value="Putative DNA-binding domain"/>
    <property type="match status" value="1"/>
</dbReference>
<dbReference type="PRINTS" id="PR00040">
    <property type="entry name" value="HTHMERR"/>
</dbReference>
<keyword evidence="3" id="KW-0238">DNA-binding</keyword>
<dbReference type="Proteomes" id="UP000050929">
    <property type="component" value="Unassembled WGS sequence"/>
</dbReference>
<dbReference type="EMBL" id="AZDG01000017">
    <property type="protein sequence ID" value="KRK64047.1"/>
    <property type="molecule type" value="Genomic_DNA"/>
</dbReference>
<dbReference type="Gene3D" id="1.10.1660.10">
    <property type="match status" value="1"/>
</dbReference>
<dbReference type="CDD" id="cd01109">
    <property type="entry name" value="HTH_YyaN"/>
    <property type="match status" value="1"/>
</dbReference>
<dbReference type="AlphaFoldDB" id="A0A0R1IYY7"/>
<dbReference type="InterPro" id="IPR047057">
    <property type="entry name" value="MerR_fam"/>
</dbReference>
<evidence type="ECO:0000256" key="2">
    <source>
        <dbReference type="ARBA" id="ARBA00023015"/>
    </source>
</evidence>
<dbReference type="GO" id="GO:0003700">
    <property type="term" value="F:DNA-binding transcription factor activity"/>
    <property type="evidence" value="ECO:0007669"/>
    <property type="project" value="InterPro"/>
</dbReference>
<keyword evidence="2" id="KW-0805">Transcription regulation</keyword>
<keyword evidence="7" id="KW-1185">Reference proteome</keyword>
<name>A0A0R1IYY7_9LACO</name>
<comment type="caution">
    <text evidence="6">The sequence shown here is derived from an EMBL/GenBank/DDBJ whole genome shotgun (WGS) entry which is preliminary data.</text>
</comment>
<dbReference type="InterPro" id="IPR000551">
    <property type="entry name" value="MerR-type_HTH_dom"/>
</dbReference>
<dbReference type="PROSITE" id="PS50937">
    <property type="entry name" value="HTH_MERR_2"/>
    <property type="match status" value="1"/>
</dbReference>
<dbReference type="PATRIC" id="fig|1423811.3.peg.726"/>
<evidence type="ECO:0000259" key="5">
    <source>
        <dbReference type="PROSITE" id="PS50937"/>
    </source>
</evidence>
<gene>
    <name evidence="6" type="ORF">FC72_GL000716</name>
</gene>